<dbReference type="Proteomes" id="UP000030428">
    <property type="component" value="Unassembled WGS sequence"/>
</dbReference>
<dbReference type="Gene3D" id="2.60.40.1120">
    <property type="entry name" value="Carboxypeptidase-like, regulatory domain"/>
    <property type="match status" value="2"/>
</dbReference>
<organism evidence="3 4">
    <name type="scientific">Candidatus Thiomargarita nelsonii</name>
    <dbReference type="NCBI Taxonomy" id="1003181"/>
    <lineage>
        <taxon>Bacteria</taxon>
        <taxon>Pseudomonadati</taxon>
        <taxon>Pseudomonadota</taxon>
        <taxon>Gammaproteobacteria</taxon>
        <taxon>Thiotrichales</taxon>
        <taxon>Thiotrichaceae</taxon>
        <taxon>Thiomargarita</taxon>
    </lineage>
</organism>
<reference evidence="3 4" key="1">
    <citation type="journal article" date="2016" name="Front. Microbiol.">
        <title>Single-Cell (Meta-)Genomics of a Dimorphic Candidatus Thiomargarita nelsonii Reveals Genomic Plasticity.</title>
        <authorList>
            <person name="Flood B.E."/>
            <person name="Fliss P."/>
            <person name="Jones D.S."/>
            <person name="Dick G.J."/>
            <person name="Jain S."/>
            <person name="Kaster A.K."/>
            <person name="Winkel M."/>
            <person name="Mussmann M."/>
            <person name="Bailey J."/>
        </authorList>
    </citation>
    <scope>NUCLEOTIDE SEQUENCE [LARGE SCALE GENOMIC DNA]</scope>
    <source>
        <strain evidence="3">Hydrate Ridge</strain>
    </source>
</reference>
<dbReference type="SUPFAM" id="SSF49478">
    <property type="entry name" value="Cna protein B-type domain"/>
    <property type="match status" value="2"/>
</dbReference>
<evidence type="ECO:0000256" key="1">
    <source>
        <dbReference type="ARBA" id="ARBA00022729"/>
    </source>
</evidence>
<dbReference type="InterPro" id="IPR013784">
    <property type="entry name" value="Carb-bd-like_fold"/>
</dbReference>
<comment type="caution">
    <text evidence="3">The sequence shown here is derived from an EMBL/GenBank/DDBJ whole genome shotgun (WGS) entry which is preliminary data.</text>
</comment>
<keyword evidence="4" id="KW-1185">Reference proteome</keyword>
<dbReference type="PANTHER" id="PTHR23303:SF14">
    <property type="entry name" value="BOS COMPLEX SUBUNIT NOMO1-RELATED"/>
    <property type="match status" value="1"/>
</dbReference>
<keyword evidence="1 2" id="KW-0732">Signal</keyword>
<proteinExistence type="predicted"/>
<gene>
    <name evidence="3" type="ORF">PN36_29880</name>
</gene>
<evidence type="ECO:0000256" key="2">
    <source>
        <dbReference type="SAM" id="SignalP"/>
    </source>
</evidence>
<dbReference type="Gene3D" id="2.60.40.10">
    <property type="entry name" value="Immunoglobulins"/>
    <property type="match status" value="7"/>
</dbReference>
<dbReference type="SUPFAM" id="SSF49464">
    <property type="entry name" value="Carboxypeptidase regulatory domain-like"/>
    <property type="match status" value="3"/>
</dbReference>
<dbReference type="InterPro" id="IPR013783">
    <property type="entry name" value="Ig-like_fold"/>
</dbReference>
<evidence type="ECO:0000313" key="4">
    <source>
        <dbReference type="Proteomes" id="UP000030428"/>
    </source>
</evidence>
<dbReference type="Pfam" id="PF13620">
    <property type="entry name" value="CarboxypepD_reg"/>
    <property type="match status" value="7"/>
</dbReference>
<feature type="signal peptide" evidence="2">
    <location>
        <begin position="1"/>
        <end position="37"/>
    </location>
</feature>
<sequence>MKSAIKRCTWGPPQSLWRVTSFLVFALMFGMNSASFAADLHVAACTPALEDNTISALPPLAPSLTETGGTIDNLLAHLPEGSKDEPQPQQAIMGDGHITGTVTDTAGNPLVGINVAAYRQDGSNWVWINANSTDSAGNYDIGDLNAGTYRLRFRDNSGTYAVEYYNDAPDIDNTATDIAVTTGMTTSGIDAQLVLAAHITGTVTDTAGNPLMGIEVAAYRWNGTNWFWLNLVLTDASGNYDVGGLNTGTYRVRFRDPSGTYATEYYDNAPDIISGTNLDLTAGTTTPNVNAQLGYAGNITGTVTDTAGNPLMGINVAAYHQDGSNWVWINANSTDSAGNYDIGNLNAGTYRLRFRDNSGTYAVEYYNDVPDIDSGTDITVTLGTPTTGIDAQLVLAAHITGTVTNSAGTPSMGIEVSAYRWNGSKWVWLNFVSTDADGNYDVGGLSTGTYHVRFRDPSGTYVSEFYDNAADILSGTDIALTAGTTTPDINAQLAYAGNITGTVTDSSGNPLAGIHILVYRWNGTEWEWANSGMTDAAGNYDVGDLNTGTYRVGFKDMSSWIYALEYYNDVLDLNNATDIAVTVGTPTTGIDAQLALAGNISGTVTDSAGNPLAGIEVWAYRWNGSNWFAFNLGITDAAGDYEIKILADGNYRIKFTDPSGSYAYEYYDDVLDISSGTDVPVTAENTTPNINAQLSLKSNINGTVTDSSANPLANIQVMAYYWNGTYWEGINSDLTDSAGRYDFEALQAGDYRLRFKDSSGTYATEYYDDAPNFGSATDITVTTNTTISNINAQLGMAGHITGTVTEEGSGDPLEGIGVAIYHNGMWLGADLTDASGNYDLGGLNTGTYRLSFRDNSGTYATEYYDDVTEDISSATDIMVTVGTITAGKDAQLALAGHITGMVKDCAGNPLMGIDVAAYRWNGTDWLWLNVGLTDASGNYDVGGLSTGTYHVRFRDPSGTYPIEYYDSAPDILSGTDIAVTEGMMTPDINAQLGSCDVIIDFGSPYGIWMLMNNATWVKLHNLSPESMVTGDIDGSGQDDVIIDFGAPNGIWVRMNNTTWGQLDIRSPESMVTGDLDGNGQDDIIIDFGSDGIWVLMNNSTLVQRSTNSPESMVTGDIDGNGLDDVIIDFGSDGIWVWINNNFLLQLDTRSPESMVTGDIDGNGLDDVIIDFGSDGIWVRMNNSALVQLDTRSPESMVTGDIDGNGLDDVIIDFGSDGIWQWMNNSALVYLHPLSPESMVTGDIDGSGQNDVIIDFGALYGIWVRMNNSSWVHLHSISPDSMVTGNID</sequence>
<dbReference type="InterPro" id="IPR008969">
    <property type="entry name" value="CarboxyPept-like_regulatory"/>
</dbReference>
<dbReference type="EMBL" id="JSZA02000212">
    <property type="protein sequence ID" value="TGN99957.1"/>
    <property type="molecule type" value="Genomic_DNA"/>
</dbReference>
<protein>
    <submittedName>
        <fullName evidence="3">Uncharacterized protein</fullName>
    </submittedName>
</protein>
<dbReference type="InterPro" id="IPR051417">
    <property type="entry name" value="SDr/BOS_complex"/>
</dbReference>
<evidence type="ECO:0000313" key="3">
    <source>
        <dbReference type="EMBL" id="TGN99957.1"/>
    </source>
</evidence>
<dbReference type="SUPFAM" id="SSF49452">
    <property type="entry name" value="Starch-binding domain-like"/>
    <property type="match status" value="4"/>
</dbReference>
<dbReference type="PANTHER" id="PTHR23303">
    <property type="entry name" value="CARBOXYPEPTIDASE REGULATORY REGION-CONTAINING"/>
    <property type="match status" value="1"/>
</dbReference>
<accession>A0A4E0QK72</accession>
<name>A0A4E0QK72_9GAMM</name>
<dbReference type="GO" id="GO:0030246">
    <property type="term" value="F:carbohydrate binding"/>
    <property type="evidence" value="ECO:0007669"/>
    <property type="project" value="InterPro"/>
</dbReference>
<feature type="chain" id="PRO_5020022509" evidence="2">
    <location>
        <begin position="38"/>
        <end position="1287"/>
    </location>
</feature>